<dbReference type="GO" id="GO:0005789">
    <property type="term" value="C:endoplasmic reticulum membrane"/>
    <property type="evidence" value="ECO:0007669"/>
    <property type="project" value="UniProtKB-SubCell"/>
</dbReference>
<evidence type="ECO:0000256" key="11">
    <source>
        <dbReference type="ARBA" id="ARBA00023033"/>
    </source>
</evidence>
<comment type="caution">
    <text evidence="13">The sequence shown here is derived from an EMBL/GenBank/DDBJ whole genome shotgun (WGS) entry which is preliminary data.</text>
</comment>
<keyword evidence="8" id="KW-0492">Microsome</keyword>
<comment type="cofactor">
    <cofactor evidence="1">
        <name>heme</name>
        <dbReference type="ChEBI" id="CHEBI:30413"/>
    </cofactor>
</comment>
<dbReference type="EMBL" id="VCAZ01000030">
    <property type="protein sequence ID" value="TSL34532.1"/>
    <property type="molecule type" value="Genomic_DNA"/>
</dbReference>
<dbReference type="OrthoDB" id="2789670at2759"/>
<dbReference type="SUPFAM" id="SSF48264">
    <property type="entry name" value="Cytochrome P450"/>
    <property type="match status" value="1"/>
</dbReference>
<organism evidence="13 14">
    <name type="scientific">Bagarius yarrelli</name>
    <name type="common">Goonch</name>
    <name type="synonym">Bagrus yarrelli</name>
    <dbReference type="NCBI Taxonomy" id="175774"/>
    <lineage>
        <taxon>Eukaryota</taxon>
        <taxon>Metazoa</taxon>
        <taxon>Chordata</taxon>
        <taxon>Craniata</taxon>
        <taxon>Vertebrata</taxon>
        <taxon>Euteleostomi</taxon>
        <taxon>Actinopterygii</taxon>
        <taxon>Neopterygii</taxon>
        <taxon>Teleostei</taxon>
        <taxon>Ostariophysi</taxon>
        <taxon>Siluriformes</taxon>
        <taxon>Sisoridae</taxon>
        <taxon>Sisorinae</taxon>
        <taxon>Bagarius</taxon>
    </lineage>
</organism>
<keyword evidence="11" id="KW-0503">Monooxygenase</keyword>
<name>A0A556TYP2_BAGYA</name>
<dbReference type="GO" id="GO:0020037">
    <property type="term" value="F:heme binding"/>
    <property type="evidence" value="ECO:0007669"/>
    <property type="project" value="InterPro"/>
</dbReference>
<dbReference type="PANTHER" id="PTHR24300:SF327">
    <property type="entry name" value="CYTOCHROME P450 2F2-RELATED"/>
    <property type="match status" value="1"/>
</dbReference>
<evidence type="ECO:0000256" key="9">
    <source>
        <dbReference type="ARBA" id="ARBA00023002"/>
    </source>
</evidence>
<dbReference type="AlphaFoldDB" id="A0A556TYP2"/>
<accession>A0A556TYP2</accession>
<dbReference type="InterPro" id="IPR002401">
    <property type="entry name" value="Cyt_P450_E_grp-I"/>
</dbReference>
<evidence type="ECO:0000256" key="6">
    <source>
        <dbReference type="ARBA" id="ARBA00022723"/>
    </source>
</evidence>
<comment type="similarity">
    <text evidence="4">Belongs to the cytochrome P450 family.</text>
</comment>
<evidence type="ECO:0000256" key="1">
    <source>
        <dbReference type="ARBA" id="ARBA00001971"/>
    </source>
</evidence>
<keyword evidence="5" id="KW-0349">Heme</keyword>
<evidence type="ECO:0000313" key="14">
    <source>
        <dbReference type="Proteomes" id="UP000319801"/>
    </source>
</evidence>
<dbReference type="Pfam" id="PF00067">
    <property type="entry name" value="p450"/>
    <property type="match status" value="2"/>
</dbReference>
<proteinExistence type="inferred from homology"/>
<dbReference type="PANTHER" id="PTHR24300">
    <property type="entry name" value="CYTOCHROME P450 508A4-RELATED"/>
    <property type="match status" value="1"/>
</dbReference>
<dbReference type="InterPro" id="IPR050182">
    <property type="entry name" value="Cytochrome_P450_fam2"/>
</dbReference>
<sequence length="436" mass="49977">MMSFWIWAVLGICLYFFIRIQRPKNFPPGPKPVPIFGNLFQFNINNPLQDFERLAERFGIVYSLYIGRRPAVVLNGLKAIKEALVTKSVDFSGRPDNLLVSHMTEKKGVVMADYGPGWRAHRRFDLMTLRNFGMGKQSMETRILAEIEHMVARLEKNVGSTMNPQTLFHDAASNIIYLVLISTRYDYEDKTLKEYVRMFVQITKMLNGPWGMIYDTLPVVRYLPLPFKKAFATMAVLKQKAADMINKHKSTRVPGQPRDFVDCYLDEINKGIDGSSFNEMQLVMHLLDLHVAGTDTTANTLLTAFLYLITHPDVQEKCQQEIDEVLDGKVHVSFEDRHNMPYTQAVIHECQRVARTGTLIITNLSSVLSEEGQWKFPQEFNPSNFLNEQGQFEKPEAFLPFSAGTPDFTPVYGITLTPKPYEMGIKLRRTAQEMQK</sequence>
<dbReference type="Gene3D" id="1.10.630.10">
    <property type="entry name" value="Cytochrome P450"/>
    <property type="match status" value="1"/>
</dbReference>
<dbReference type="FunFam" id="1.10.630.10:FF:000238">
    <property type="entry name" value="Cytochrome P450 2A6"/>
    <property type="match status" value="1"/>
</dbReference>
<dbReference type="Proteomes" id="UP000319801">
    <property type="component" value="Unassembled WGS sequence"/>
</dbReference>
<keyword evidence="10" id="KW-0408">Iron</keyword>
<dbReference type="InterPro" id="IPR036396">
    <property type="entry name" value="Cyt_P450_sf"/>
</dbReference>
<protein>
    <submittedName>
        <fullName evidence="13">Cytochrome P450 2J5</fullName>
    </submittedName>
</protein>
<keyword evidence="6" id="KW-0479">Metal-binding</keyword>
<keyword evidence="7" id="KW-0256">Endoplasmic reticulum</keyword>
<dbReference type="GO" id="GO:0005506">
    <property type="term" value="F:iron ion binding"/>
    <property type="evidence" value="ECO:0007669"/>
    <property type="project" value="InterPro"/>
</dbReference>
<dbReference type="PRINTS" id="PR00463">
    <property type="entry name" value="EP450I"/>
</dbReference>
<comment type="subcellular location">
    <subcellularLocation>
        <location evidence="3">Endoplasmic reticulum membrane</location>
        <topology evidence="3">Peripheral membrane protein</topology>
    </subcellularLocation>
    <subcellularLocation>
        <location evidence="2">Microsome membrane</location>
        <topology evidence="2">Peripheral membrane protein</topology>
    </subcellularLocation>
</comment>
<evidence type="ECO:0000256" key="8">
    <source>
        <dbReference type="ARBA" id="ARBA00022848"/>
    </source>
</evidence>
<evidence type="ECO:0000256" key="3">
    <source>
        <dbReference type="ARBA" id="ARBA00004406"/>
    </source>
</evidence>
<dbReference type="GO" id="GO:0016712">
    <property type="term" value="F:oxidoreductase activity, acting on paired donors, with incorporation or reduction of molecular oxygen, reduced flavin or flavoprotein as one donor, and incorporation of one atom of oxygen"/>
    <property type="evidence" value="ECO:0007669"/>
    <property type="project" value="TreeGrafter"/>
</dbReference>
<dbReference type="InterPro" id="IPR001128">
    <property type="entry name" value="Cyt_P450"/>
</dbReference>
<evidence type="ECO:0000256" key="4">
    <source>
        <dbReference type="ARBA" id="ARBA00010617"/>
    </source>
</evidence>
<evidence type="ECO:0000256" key="10">
    <source>
        <dbReference type="ARBA" id="ARBA00023004"/>
    </source>
</evidence>
<evidence type="ECO:0000256" key="7">
    <source>
        <dbReference type="ARBA" id="ARBA00022824"/>
    </source>
</evidence>
<dbReference type="GO" id="GO:0006805">
    <property type="term" value="P:xenobiotic metabolic process"/>
    <property type="evidence" value="ECO:0007669"/>
    <property type="project" value="TreeGrafter"/>
</dbReference>
<dbReference type="GO" id="GO:0006082">
    <property type="term" value="P:organic acid metabolic process"/>
    <property type="evidence" value="ECO:0007669"/>
    <property type="project" value="TreeGrafter"/>
</dbReference>
<evidence type="ECO:0000256" key="12">
    <source>
        <dbReference type="ARBA" id="ARBA00023136"/>
    </source>
</evidence>
<gene>
    <name evidence="13" type="ORF">Baya_6745</name>
</gene>
<keyword evidence="9" id="KW-0560">Oxidoreductase</keyword>
<keyword evidence="12" id="KW-0472">Membrane</keyword>
<evidence type="ECO:0000256" key="5">
    <source>
        <dbReference type="ARBA" id="ARBA00022617"/>
    </source>
</evidence>
<reference evidence="13 14" key="1">
    <citation type="journal article" date="2019" name="Genome Biol. Evol.">
        <title>Whole-Genome Sequencing of the Giant Devil Catfish, Bagarius yarrelli.</title>
        <authorList>
            <person name="Jiang W."/>
            <person name="Lv Y."/>
            <person name="Cheng L."/>
            <person name="Yang K."/>
            <person name="Chao B."/>
            <person name="Wang X."/>
            <person name="Li Y."/>
            <person name="Pan X."/>
            <person name="You X."/>
            <person name="Zhang Y."/>
            <person name="Yang J."/>
            <person name="Li J."/>
            <person name="Zhang X."/>
            <person name="Liu S."/>
            <person name="Sun C."/>
            <person name="Yang J."/>
            <person name="Shi Q."/>
        </authorList>
    </citation>
    <scope>NUCLEOTIDE SEQUENCE [LARGE SCALE GENOMIC DNA]</scope>
    <source>
        <strain evidence="13">JWS20170419001</strain>
        <tissue evidence="13">Muscle</tissue>
    </source>
</reference>
<evidence type="ECO:0000313" key="13">
    <source>
        <dbReference type="EMBL" id="TSL34532.1"/>
    </source>
</evidence>
<keyword evidence="14" id="KW-1185">Reference proteome</keyword>
<evidence type="ECO:0000256" key="2">
    <source>
        <dbReference type="ARBA" id="ARBA00004174"/>
    </source>
</evidence>